<evidence type="ECO:0000256" key="2">
    <source>
        <dbReference type="ARBA" id="ARBA00022801"/>
    </source>
</evidence>
<reference evidence="3 4" key="1">
    <citation type="journal article" date="2013" name="Genome Announc.">
        <title>Genome Sequence of the Pyrene- and Fluoranthene-Degrading Bacterium Cycloclasticus sp. Strain PY97M.</title>
        <authorList>
            <person name="Cui Z."/>
            <person name="Xu G."/>
            <person name="Li Q."/>
            <person name="Gao W."/>
            <person name="Zheng L."/>
        </authorList>
    </citation>
    <scope>NUCLEOTIDE SEQUENCE [LARGE SCALE GENOMIC DNA]</scope>
    <source>
        <strain evidence="3 4">PY97M</strain>
    </source>
</reference>
<dbReference type="GO" id="GO:0047617">
    <property type="term" value="F:fatty acyl-CoA hydrolase activity"/>
    <property type="evidence" value="ECO:0007669"/>
    <property type="project" value="TreeGrafter"/>
</dbReference>
<dbReference type="CDD" id="cd00586">
    <property type="entry name" value="4HBT"/>
    <property type="match status" value="1"/>
</dbReference>
<comment type="caution">
    <text evidence="3">The sequence shown here is derived from an EMBL/GenBank/DDBJ whole genome shotgun (WGS) entry which is preliminary data.</text>
</comment>
<gene>
    <name evidence="3" type="ORF">L196_02810</name>
</gene>
<evidence type="ECO:0000313" key="4">
    <source>
        <dbReference type="Proteomes" id="UP000015462"/>
    </source>
</evidence>
<evidence type="ECO:0000256" key="1">
    <source>
        <dbReference type="ARBA" id="ARBA00005953"/>
    </source>
</evidence>
<proteinExistence type="inferred from homology"/>
<dbReference type="InterPro" id="IPR029069">
    <property type="entry name" value="HotDog_dom_sf"/>
</dbReference>
<protein>
    <submittedName>
        <fullName evidence="3">Thioesterase family domain-containing protein</fullName>
    </submittedName>
</protein>
<keyword evidence="4" id="KW-1185">Reference proteome</keyword>
<dbReference type="Pfam" id="PF13279">
    <property type="entry name" value="4HBT_2"/>
    <property type="match status" value="1"/>
</dbReference>
<dbReference type="Gene3D" id="3.10.129.10">
    <property type="entry name" value="Hotdog Thioesterase"/>
    <property type="match status" value="1"/>
</dbReference>
<name>A0AB33Z5N7_9GAMM</name>
<keyword evidence="2" id="KW-0378">Hydrolase</keyword>
<dbReference type="PANTHER" id="PTHR31793">
    <property type="entry name" value="4-HYDROXYBENZOYL-COA THIOESTERASE FAMILY MEMBER"/>
    <property type="match status" value="1"/>
</dbReference>
<dbReference type="SUPFAM" id="SSF54637">
    <property type="entry name" value="Thioesterase/thiol ester dehydrase-isomerase"/>
    <property type="match status" value="1"/>
</dbReference>
<organism evidence="3 4">
    <name type="scientific">Cycloclasticus pugetii</name>
    <dbReference type="NCBI Taxonomy" id="34068"/>
    <lineage>
        <taxon>Bacteria</taxon>
        <taxon>Pseudomonadati</taxon>
        <taxon>Pseudomonadota</taxon>
        <taxon>Gammaproteobacteria</taxon>
        <taxon>Thiotrichales</taxon>
        <taxon>Piscirickettsiaceae</taxon>
        <taxon>Cycloclasticus</taxon>
    </lineage>
</organism>
<comment type="similarity">
    <text evidence="1">Belongs to the 4-hydroxybenzoyl-CoA thioesterase family.</text>
</comment>
<dbReference type="PANTHER" id="PTHR31793:SF27">
    <property type="entry name" value="NOVEL THIOESTERASE SUPERFAMILY DOMAIN AND SAPOSIN A-TYPE DOMAIN CONTAINING PROTEIN (0610012H03RIK)"/>
    <property type="match status" value="1"/>
</dbReference>
<dbReference type="EMBL" id="ASHL01000001">
    <property type="protein sequence ID" value="EPD14393.1"/>
    <property type="molecule type" value="Genomic_DNA"/>
</dbReference>
<sequence length="143" mass="16141">MTRLSITYPEHTLFSCTLPVRIGDINYGQHLAHDKLISMLHEARAQFFIHVGMQESNIAGLGIIMADLSICYQAEAFHPDQLNIDIAIEDPSRCGFNMLYQVSKNNGETIIATAKTGLLFMDYHKKKISAMPKEFKQLIDPDL</sequence>
<evidence type="ECO:0000313" key="3">
    <source>
        <dbReference type="EMBL" id="EPD14393.1"/>
    </source>
</evidence>
<dbReference type="InterPro" id="IPR050563">
    <property type="entry name" value="4-hydroxybenzoyl-CoA_TE"/>
</dbReference>
<accession>A0AB33Z5N7</accession>
<dbReference type="AlphaFoldDB" id="A0AB33Z5N7"/>
<dbReference type="RefSeq" id="WP_016389892.1">
    <property type="nucleotide sequence ID" value="NZ_JBLHXE010000001.1"/>
</dbReference>
<dbReference type="Proteomes" id="UP000015462">
    <property type="component" value="Unassembled WGS sequence"/>
</dbReference>